<dbReference type="GO" id="GO:0003700">
    <property type="term" value="F:DNA-binding transcription factor activity"/>
    <property type="evidence" value="ECO:0007669"/>
    <property type="project" value="InterPro"/>
</dbReference>
<dbReference type="InterPro" id="IPR000232">
    <property type="entry name" value="HSF_DNA-bd"/>
</dbReference>
<keyword evidence="6" id="KW-0804">Transcription</keyword>
<evidence type="ECO:0000256" key="4">
    <source>
        <dbReference type="ARBA" id="ARBA00023016"/>
    </source>
</evidence>
<evidence type="ECO:0000256" key="6">
    <source>
        <dbReference type="ARBA" id="ARBA00023163"/>
    </source>
</evidence>
<evidence type="ECO:0000256" key="1">
    <source>
        <dbReference type="ARBA" id="ARBA00004123"/>
    </source>
</evidence>
<feature type="region of interest" description="Disordered" evidence="9">
    <location>
        <begin position="53"/>
        <end position="81"/>
    </location>
</feature>
<reference evidence="11" key="1">
    <citation type="submission" date="2019-09" db="EMBL/GenBank/DDBJ databases">
        <title>Draft genome information of white flower Hibiscus syriacus.</title>
        <authorList>
            <person name="Kim Y.-M."/>
        </authorList>
    </citation>
    <scope>NUCLEOTIDE SEQUENCE [LARGE SCALE GENOMIC DNA]</scope>
    <source>
        <strain evidence="11">YM2019G1</strain>
    </source>
</reference>
<dbReference type="SUPFAM" id="SSF46785">
    <property type="entry name" value="Winged helix' DNA-binding domain"/>
    <property type="match status" value="1"/>
</dbReference>
<dbReference type="Pfam" id="PF00447">
    <property type="entry name" value="HSF_DNA-bind"/>
    <property type="match status" value="1"/>
</dbReference>
<dbReference type="GO" id="GO:0000978">
    <property type="term" value="F:RNA polymerase II cis-regulatory region sequence-specific DNA binding"/>
    <property type="evidence" value="ECO:0007669"/>
    <property type="project" value="TreeGrafter"/>
</dbReference>
<dbReference type="InterPro" id="IPR036390">
    <property type="entry name" value="WH_DNA-bd_sf"/>
</dbReference>
<dbReference type="InterPro" id="IPR036388">
    <property type="entry name" value="WH-like_DNA-bd_sf"/>
</dbReference>
<dbReference type="AlphaFoldDB" id="A0A6A2WIX3"/>
<dbReference type="FunFam" id="1.10.10.10:FF:000057">
    <property type="entry name" value="Heat shock transcription factor 1"/>
    <property type="match status" value="1"/>
</dbReference>
<comment type="caution">
    <text evidence="11">The sequence shown here is derived from an EMBL/GenBank/DDBJ whole genome shotgun (WGS) entry which is preliminary data.</text>
</comment>
<feature type="domain" description="HSF-type DNA-binding" evidence="10">
    <location>
        <begin position="127"/>
        <end position="151"/>
    </location>
</feature>
<evidence type="ECO:0000256" key="7">
    <source>
        <dbReference type="ARBA" id="ARBA00023242"/>
    </source>
</evidence>
<accession>A0A6A2WIX3</accession>
<evidence type="ECO:0000256" key="3">
    <source>
        <dbReference type="ARBA" id="ARBA00023015"/>
    </source>
</evidence>
<dbReference type="SMART" id="SM00415">
    <property type="entry name" value="HSF"/>
    <property type="match status" value="1"/>
</dbReference>
<feature type="compositionally biased region" description="Low complexity" evidence="9">
    <location>
        <begin position="60"/>
        <end position="73"/>
    </location>
</feature>
<keyword evidence="3" id="KW-0805">Transcription regulation</keyword>
<keyword evidence="2" id="KW-0597">Phosphoprotein</keyword>
<proteinExistence type="inferred from homology"/>
<name>A0A6A2WIX3_HIBSY</name>
<keyword evidence="5" id="KW-0238">DNA-binding</keyword>
<dbReference type="GO" id="GO:0034605">
    <property type="term" value="P:cellular response to heat"/>
    <property type="evidence" value="ECO:0007669"/>
    <property type="project" value="TreeGrafter"/>
</dbReference>
<evidence type="ECO:0000256" key="9">
    <source>
        <dbReference type="SAM" id="MobiDB-lite"/>
    </source>
</evidence>
<dbReference type="PANTHER" id="PTHR10015:SF334">
    <property type="entry name" value="HEAT STRESS TRANSCRIPTION FACTOR A-6B"/>
    <property type="match status" value="1"/>
</dbReference>
<evidence type="ECO:0000259" key="10">
    <source>
        <dbReference type="PROSITE" id="PS00434"/>
    </source>
</evidence>
<dbReference type="PROSITE" id="PS00434">
    <property type="entry name" value="HSF_DOMAIN"/>
    <property type="match status" value="1"/>
</dbReference>
<keyword evidence="7" id="KW-0539">Nucleus</keyword>
<dbReference type="Proteomes" id="UP000436088">
    <property type="component" value="Unassembled WGS sequence"/>
</dbReference>
<evidence type="ECO:0000313" key="11">
    <source>
        <dbReference type="EMBL" id="KAE8658331.1"/>
    </source>
</evidence>
<comment type="similarity">
    <text evidence="8">Belongs to the HSF family. Class A subfamily.</text>
</comment>
<evidence type="ECO:0000313" key="12">
    <source>
        <dbReference type="Proteomes" id="UP000436088"/>
    </source>
</evidence>
<evidence type="ECO:0000256" key="5">
    <source>
        <dbReference type="ARBA" id="ARBA00023125"/>
    </source>
</evidence>
<dbReference type="GO" id="GO:0005634">
    <property type="term" value="C:nucleus"/>
    <property type="evidence" value="ECO:0007669"/>
    <property type="project" value="UniProtKB-SubCell"/>
</dbReference>
<dbReference type="GO" id="GO:0006357">
    <property type="term" value="P:regulation of transcription by RNA polymerase II"/>
    <property type="evidence" value="ECO:0007669"/>
    <property type="project" value="TreeGrafter"/>
</dbReference>
<protein>
    <submittedName>
        <fullName evidence="11">Heat stress transcription factor A-2d</fullName>
    </submittedName>
</protein>
<organism evidence="11 12">
    <name type="scientific">Hibiscus syriacus</name>
    <name type="common">Rose of Sharon</name>
    <dbReference type="NCBI Taxonomy" id="106335"/>
    <lineage>
        <taxon>Eukaryota</taxon>
        <taxon>Viridiplantae</taxon>
        <taxon>Streptophyta</taxon>
        <taxon>Embryophyta</taxon>
        <taxon>Tracheophyta</taxon>
        <taxon>Spermatophyta</taxon>
        <taxon>Magnoliopsida</taxon>
        <taxon>eudicotyledons</taxon>
        <taxon>Gunneridae</taxon>
        <taxon>Pentapetalae</taxon>
        <taxon>rosids</taxon>
        <taxon>malvids</taxon>
        <taxon>Malvales</taxon>
        <taxon>Malvaceae</taxon>
        <taxon>Malvoideae</taxon>
        <taxon>Hibiscus</taxon>
    </lineage>
</organism>
<gene>
    <name evidence="11" type="ORF">F3Y22_tig00116971pilonHSYRG00184</name>
</gene>
<sequence length="200" mass="22951">MEELNKSFQELEARLLPQLVSNLICKSTDPESQIKLSFVFLVPSKKMNPYGRVKQGFPGASSSSSSTEATATTPQPMEGLHDAGPPPFLTKTYDIIDNLGSDHIISWSRSNNSFIVWDPQAFSMTLLPRFFKHNNFSSFVRQLNTYGFRKVDPDRWEFANERFLRGQRHLLKNIRRRKTQPTQGFNGDNLFDHNSTTTYI</sequence>
<dbReference type="EMBL" id="VEPZ02001744">
    <property type="protein sequence ID" value="KAE8658331.1"/>
    <property type="molecule type" value="Genomic_DNA"/>
</dbReference>
<evidence type="ECO:0000256" key="2">
    <source>
        <dbReference type="ARBA" id="ARBA00022553"/>
    </source>
</evidence>
<dbReference type="PRINTS" id="PR00056">
    <property type="entry name" value="HSFDOMAIN"/>
</dbReference>
<dbReference type="PANTHER" id="PTHR10015">
    <property type="entry name" value="HEAT SHOCK TRANSCRIPTION FACTOR"/>
    <property type="match status" value="1"/>
</dbReference>
<comment type="subcellular location">
    <subcellularLocation>
        <location evidence="1">Nucleus</location>
    </subcellularLocation>
</comment>
<dbReference type="Gene3D" id="1.10.10.10">
    <property type="entry name" value="Winged helix-like DNA-binding domain superfamily/Winged helix DNA-binding domain"/>
    <property type="match status" value="1"/>
</dbReference>
<keyword evidence="4" id="KW-0346">Stress response</keyword>
<evidence type="ECO:0000256" key="8">
    <source>
        <dbReference type="ARBA" id="ARBA00061350"/>
    </source>
</evidence>
<keyword evidence="12" id="KW-1185">Reference proteome</keyword>